<dbReference type="GO" id="GO:0034599">
    <property type="term" value="P:cellular response to oxidative stress"/>
    <property type="evidence" value="ECO:0007669"/>
    <property type="project" value="TreeGrafter"/>
</dbReference>
<dbReference type="EC" id="1.8.4.11" evidence="2"/>
<evidence type="ECO:0000256" key="7">
    <source>
        <dbReference type="ARBA" id="ARBA00048782"/>
    </source>
</evidence>
<comment type="similarity">
    <text evidence="1">Belongs to the MsrA Met sulfoxide reductase family.</text>
</comment>
<sequence length="143" mass="15992">MLLKTHRYHHCYTSSVLPLQTLFLSLQTTPPQALQFPPQPHSQTLHSQDELAQQAGIRCPFSQRLPRGFLFLRHCPGPDDDIPAPGQQFAQFGAGCFWGVELAFQRVPGITKTEVGYTQGYCIIPLTRISVRVPPIIRGGRVV</sequence>
<evidence type="ECO:0000313" key="9">
    <source>
        <dbReference type="EMBL" id="KAL0304038.1"/>
    </source>
</evidence>
<dbReference type="PANTHER" id="PTHR42799">
    <property type="entry name" value="MITOCHONDRIAL PEPTIDE METHIONINE SULFOXIDE REDUCTASE"/>
    <property type="match status" value="1"/>
</dbReference>
<dbReference type="EMBL" id="JACGWJ010000029">
    <property type="protein sequence ID" value="KAL0304038.1"/>
    <property type="molecule type" value="Genomic_DNA"/>
</dbReference>
<dbReference type="InterPro" id="IPR050162">
    <property type="entry name" value="MsrA_MetSO_reductase"/>
</dbReference>
<reference evidence="9" key="2">
    <citation type="journal article" date="2024" name="Plant">
        <title>Genomic evolution and insights into agronomic trait innovations of Sesamum species.</title>
        <authorList>
            <person name="Miao H."/>
            <person name="Wang L."/>
            <person name="Qu L."/>
            <person name="Liu H."/>
            <person name="Sun Y."/>
            <person name="Le M."/>
            <person name="Wang Q."/>
            <person name="Wei S."/>
            <person name="Zheng Y."/>
            <person name="Lin W."/>
            <person name="Duan Y."/>
            <person name="Cao H."/>
            <person name="Xiong S."/>
            <person name="Wang X."/>
            <person name="Wei L."/>
            <person name="Li C."/>
            <person name="Ma Q."/>
            <person name="Ju M."/>
            <person name="Zhao R."/>
            <person name="Li G."/>
            <person name="Mu C."/>
            <person name="Tian Q."/>
            <person name="Mei H."/>
            <person name="Zhang T."/>
            <person name="Gao T."/>
            <person name="Zhang H."/>
        </authorList>
    </citation>
    <scope>NUCLEOTIDE SEQUENCE</scope>
    <source>
        <strain evidence="9">G02</strain>
    </source>
</reference>
<dbReference type="GO" id="GO:0008113">
    <property type="term" value="F:peptide-methionine (S)-S-oxide reductase activity"/>
    <property type="evidence" value="ECO:0007669"/>
    <property type="project" value="UniProtKB-EC"/>
</dbReference>
<dbReference type="GO" id="GO:0005737">
    <property type="term" value="C:cytoplasm"/>
    <property type="evidence" value="ECO:0007669"/>
    <property type="project" value="TreeGrafter"/>
</dbReference>
<dbReference type="InterPro" id="IPR002569">
    <property type="entry name" value="Met_Sox_Rdtase_MsrA_dom"/>
</dbReference>
<evidence type="ECO:0000256" key="1">
    <source>
        <dbReference type="ARBA" id="ARBA00005591"/>
    </source>
</evidence>
<evidence type="ECO:0000259" key="8">
    <source>
        <dbReference type="Pfam" id="PF01625"/>
    </source>
</evidence>
<feature type="domain" description="Peptide methionine sulphoxide reductase MsrA" evidence="8">
    <location>
        <begin position="90"/>
        <end position="121"/>
    </location>
</feature>
<dbReference type="PANTHER" id="PTHR42799:SF2">
    <property type="entry name" value="MITOCHONDRIAL PEPTIDE METHIONINE SULFOXIDE REDUCTASE"/>
    <property type="match status" value="1"/>
</dbReference>
<comment type="catalytic activity">
    <reaction evidence="6">
        <text>L-methionyl-[protein] + [thioredoxin]-disulfide + H2O = L-methionyl-(S)-S-oxide-[protein] + [thioredoxin]-dithiol</text>
        <dbReference type="Rhea" id="RHEA:14217"/>
        <dbReference type="Rhea" id="RHEA-COMP:10698"/>
        <dbReference type="Rhea" id="RHEA-COMP:10700"/>
        <dbReference type="Rhea" id="RHEA-COMP:12313"/>
        <dbReference type="Rhea" id="RHEA-COMP:12315"/>
        <dbReference type="ChEBI" id="CHEBI:15377"/>
        <dbReference type="ChEBI" id="CHEBI:16044"/>
        <dbReference type="ChEBI" id="CHEBI:29950"/>
        <dbReference type="ChEBI" id="CHEBI:44120"/>
        <dbReference type="ChEBI" id="CHEBI:50058"/>
        <dbReference type="EC" id="1.8.4.11"/>
    </reaction>
</comment>
<comment type="catalytic activity">
    <reaction evidence="7">
        <text>[thioredoxin]-disulfide + L-methionine + H2O = L-methionine (S)-S-oxide + [thioredoxin]-dithiol</text>
        <dbReference type="Rhea" id="RHEA:19993"/>
        <dbReference type="Rhea" id="RHEA-COMP:10698"/>
        <dbReference type="Rhea" id="RHEA-COMP:10700"/>
        <dbReference type="ChEBI" id="CHEBI:15377"/>
        <dbReference type="ChEBI" id="CHEBI:29950"/>
        <dbReference type="ChEBI" id="CHEBI:50058"/>
        <dbReference type="ChEBI" id="CHEBI:57844"/>
        <dbReference type="ChEBI" id="CHEBI:58772"/>
        <dbReference type="EC" id="1.8.4.11"/>
    </reaction>
</comment>
<evidence type="ECO:0000256" key="6">
    <source>
        <dbReference type="ARBA" id="ARBA00047806"/>
    </source>
</evidence>
<dbReference type="SUPFAM" id="SSF55068">
    <property type="entry name" value="Peptide methionine sulfoxide reductase"/>
    <property type="match status" value="1"/>
</dbReference>
<keyword evidence="3" id="KW-0560">Oxidoreductase</keyword>
<protein>
    <recommendedName>
        <fullName evidence="2">peptide-methionine (S)-S-oxide reductase</fullName>
        <ecNumber evidence="2">1.8.4.11</ecNumber>
    </recommendedName>
    <alternativeName>
        <fullName evidence="5">Peptide-methionine (S)-S-oxide reductase</fullName>
    </alternativeName>
    <alternativeName>
        <fullName evidence="4">Protein-methionine-S-oxide reductase</fullName>
    </alternativeName>
</protein>
<dbReference type="InterPro" id="IPR036509">
    <property type="entry name" value="Met_Sox_Rdtase_MsrA_sf"/>
</dbReference>
<dbReference type="Pfam" id="PF01625">
    <property type="entry name" value="PMSR"/>
    <property type="match status" value="1"/>
</dbReference>
<organism evidence="9">
    <name type="scientific">Sesamum radiatum</name>
    <name type="common">Black benniseed</name>
    <dbReference type="NCBI Taxonomy" id="300843"/>
    <lineage>
        <taxon>Eukaryota</taxon>
        <taxon>Viridiplantae</taxon>
        <taxon>Streptophyta</taxon>
        <taxon>Embryophyta</taxon>
        <taxon>Tracheophyta</taxon>
        <taxon>Spermatophyta</taxon>
        <taxon>Magnoliopsida</taxon>
        <taxon>eudicotyledons</taxon>
        <taxon>Gunneridae</taxon>
        <taxon>Pentapetalae</taxon>
        <taxon>asterids</taxon>
        <taxon>lamiids</taxon>
        <taxon>Lamiales</taxon>
        <taxon>Pedaliaceae</taxon>
        <taxon>Sesamum</taxon>
    </lineage>
</organism>
<evidence type="ECO:0000256" key="3">
    <source>
        <dbReference type="ARBA" id="ARBA00023002"/>
    </source>
</evidence>
<evidence type="ECO:0000256" key="5">
    <source>
        <dbReference type="ARBA" id="ARBA00030643"/>
    </source>
</evidence>
<evidence type="ECO:0000256" key="2">
    <source>
        <dbReference type="ARBA" id="ARBA00012502"/>
    </source>
</evidence>
<proteinExistence type="inferred from homology"/>
<name>A0AAW2KC62_SESRA</name>
<gene>
    <name evidence="9" type="ORF">Sradi_6271900</name>
</gene>
<dbReference type="Gene3D" id="3.30.1060.10">
    <property type="entry name" value="Peptide methionine sulphoxide reductase MsrA"/>
    <property type="match status" value="1"/>
</dbReference>
<dbReference type="AlphaFoldDB" id="A0AAW2KC62"/>
<evidence type="ECO:0000256" key="4">
    <source>
        <dbReference type="ARBA" id="ARBA00030273"/>
    </source>
</evidence>
<accession>A0AAW2KC62</accession>
<comment type="caution">
    <text evidence="9">The sequence shown here is derived from an EMBL/GenBank/DDBJ whole genome shotgun (WGS) entry which is preliminary data.</text>
</comment>
<reference evidence="9" key="1">
    <citation type="submission" date="2020-06" db="EMBL/GenBank/DDBJ databases">
        <authorList>
            <person name="Li T."/>
            <person name="Hu X."/>
            <person name="Zhang T."/>
            <person name="Song X."/>
            <person name="Zhang H."/>
            <person name="Dai N."/>
            <person name="Sheng W."/>
            <person name="Hou X."/>
            <person name="Wei L."/>
        </authorList>
    </citation>
    <scope>NUCLEOTIDE SEQUENCE</scope>
    <source>
        <strain evidence="9">G02</strain>
        <tissue evidence="9">Leaf</tissue>
    </source>
</reference>